<gene>
    <name evidence="1" type="ORF">V6N11_023935</name>
</gene>
<evidence type="ECO:0000313" key="2">
    <source>
        <dbReference type="Proteomes" id="UP001396334"/>
    </source>
</evidence>
<reference evidence="1 2" key="1">
    <citation type="journal article" date="2024" name="G3 (Bethesda)">
        <title>Genome assembly of Hibiscus sabdariffa L. provides insights into metabolisms of medicinal natural products.</title>
        <authorList>
            <person name="Kim T."/>
        </authorList>
    </citation>
    <scope>NUCLEOTIDE SEQUENCE [LARGE SCALE GENOMIC DNA]</scope>
    <source>
        <strain evidence="1">TK-2024</strain>
        <tissue evidence="1">Old leaves</tissue>
    </source>
</reference>
<organism evidence="1 2">
    <name type="scientific">Hibiscus sabdariffa</name>
    <name type="common">roselle</name>
    <dbReference type="NCBI Taxonomy" id="183260"/>
    <lineage>
        <taxon>Eukaryota</taxon>
        <taxon>Viridiplantae</taxon>
        <taxon>Streptophyta</taxon>
        <taxon>Embryophyta</taxon>
        <taxon>Tracheophyta</taxon>
        <taxon>Spermatophyta</taxon>
        <taxon>Magnoliopsida</taxon>
        <taxon>eudicotyledons</taxon>
        <taxon>Gunneridae</taxon>
        <taxon>Pentapetalae</taxon>
        <taxon>rosids</taxon>
        <taxon>malvids</taxon>
        <taxon>Malvales</taxon>
        <taxon>Malvaceae</taxon>
        <taxon>Malvoideae</taxon>
        <taxon>Hibiscus</taxon>
    </lineage>
</organism>
<protein>
    <submittedName>
        <fullName evidence="1">Uncharacterized protein</fullName>
    </submittedName>
</protein>
<keyword evidence="2" id="KW-1185">Reference proteome</keyword>
<dbReference type="EMBL" id="JBBPBN010000005">
    <property type="protein sequence ID" value="KAK9039098.1"/>
    <property type="molecule type" value="Genomic_DNA"/>
</dbReference>
<dbReference type="Proteomes" id="UP001396334">
    <property type="component" value="Unassembled WGS sequence"/>
</dbReference>
<comment type="caution">
    <text evidence="1">The sequence shown here is derived from an EMBL/GenBank/DDBJ whole genome shotgun (WGS) entry which is preliminary data.</text>
</comment>
<proteinExistence type="predicted"/>
<accession>A0ABR2TPM0</accession>
<sequence length="103" mass="11726">MATIDRLPTKNKLISFGRFVFTRQSLSCHVEHRACCVVFFSLSWLWWNFGFMRVVFLGPLEGFGDDHGESNGNKGGIETFIEAMWSNGLALDGMSRKSFIIAW</sequence>
<evidence type="ECO:0000313" key="1">
    <source>
        <dbReference type="EMBL" id="KAK9039098.1"/>
    </source>
</evidence>
<name>A0ABR2TPM0_9ROSI</name>